<dbReference type="PROSITE" id="PS51477">
    <property type="entry name" value="PAH"/>
    <property type="match status" value="1"/>
</dbReference>
<feature type="region of interest" description="Disordered" evidence="5">
    <location>
        <begin position="33"/>
        <end position="76"/>
    </location>
</feature>
<feature type="compositionally biased region" description="Pro residues" evidence="5">
    <location>
        <begin position="60"/>
        <end position="76"/>
    </location>
</feature>
<dbReference type="Gene3D" id="1.20.1160.11">
    <property type="entry name" value="Paired amphipathic helix"/>
    <property type="match status" value="2"/>
</dbReference>
<dbReference type="InterPro" id="IPR036600">
    <property type="entry name" value="PAH_sf"/>
</dbReference>
<feature type="compositionally biased region" description="Pro residues" evidence="5">
    <location>
        <begin position="35"/>
        <end position="44"/>
    </location>
</feature>
<dbReference type="AlphaFoldDB" id="A0A0L7LT64"/>
<keyword evidence="2" id="KW-0678">Repressor</keyword>
<evidence type="ECO:0000256" key="4">
    <source>
        <dbReference type="PROSITE-ProRule" id="PRU00810"/>
    </source>
</evidence>
<feature type="region of interest" description="Disordered" evidence="5">
    <location>
        <begin position="192"/>
        <end position="245"/>
    </location>
</feature>
<sequence>MLSVGGSGFGRSTPRASTPAVINYLKPGAVQYAPAKPPQVPPRTKPSLAALPSLERQSPAPQPAPQPACAPCPPPQQQFQRLKVEDALSYLDQVKYKFNTQPQVYNDFLDIMKEFKSQTIDTPGVITRVSNLFKGHPELIVGFNTFLPPGYKIEVQSNGQVAKLFENQEDLLTEFGQFLPDAKAVTKPPEEHYALPTPQIPKHSSVVPSGAPAPVAQHHHLKRSPSFSSSNQLSSGAPPAKKSRGACVWGGAARDVSYAEAAKLATVHDLNFFERARRALRHHHVYDNFL</sequence>
<gene>
    <name evidence="6" type="ORF">OBRU01_00860</name>
</gene>
<feature type="compositionally biased region" description="Low complexity" evidence="5">
    <location>
        <begin position="224"/>
        <end position="235"/>
    </location>
</feature>
<keyword evidence="3 4" id="KW-0539">Nucleus</keyword>
<dbReference type="InterPro" id="IPR003822">
    <property type="entry name" value="PAH"/>
</dbReference>
<proteinExistence type="predicted"/>
<feature type="non-terminal residue" evidence="6">
    <location>
        <position position="290"/>
    </location>
</feature>
<name>A0A0L7LT64_OPEBR</name>
<dbReference type="GO" id="GO:0003714">
    <property type="term" value="F:transcription corepressor activity"/>
    <property type="evidence" value="ECO:0007669"/>
    <property type="project" value="InterPro"/>
</dbReference>
<evidence type="ECO:0000313" key="6">
    <source>
        <dbReference type="EMBL" id="KOB78579.1"/>
    </source>
</evidence>
<organism evidence="6 7">
    <name type="scientific">Operophtera brumata</name>
    <name type="common">Winter moth</name>
    <name type="synonym">Phalaena brumata</name>
    <dbReference type="NCBI Taxonomy" id="104452"/>
    <lineage>
        <taxon>Eukaryota</taxon>
        <taxon>Metazoa</taxon>
        <taxon>Ecdysozoa</taxon>
        <taxon>Arthropoda</taxon>
        <taxon>Hexapoda</taxon>
        <taxon>Insecta</taxon>
        <taxon>Pterygota</taxon>
        <taxon>Neoptera</taxon>
        <taxon>Endopterygota</taxon>
        <taxon>Lepidoptera</taxon>
        <taxon>Glossata</taxon>
        <taxon>Ditrysia</taxon>
        <taxon>Geometroidea</taxon>
        <taxon>Geometridae</taxon>
        <taxon>Larentiinae</taxon>
        <taxon>Operophtera</taxon>
    </lineage>
</organism>
<dbReference type="STRING" id="104452.A0A0L7LT64"/>
<dbReference type="SUPFAM" id="SSF47762">
    <property type="entry name" value="PAH2 domain"/>
    <property type="match status" value="1"/>
</dbReference>
<dbReference type="PANTHER" id="PTHR12346">
    <property type="entry name" value="SIN3B-RELATED"/>
    <property type="match status" value="1"/>
</dbReference>
<comment type="caution">
    <text evidence="6">The sequence shown here is derived from an EMBL/GenBank/DDBJ whole genome shotgun (WGS) entry which is preliminary data.</text>
</comment>
<evidence type="ECO:0000256" key="2">
    <source>
        <dbReference type="ARBA" id="ARBA00022491"/>
    </source>
</evidence>
<dbReference type="PANTHER" id="PTHR12346:SF0">
    <property type="entry name" value="SIN3A, ISOFORM G"/>
    <property type="match status" value="1"/>
</dbReference>
<dbReference type="InterPro" id="IPR039774">
    <property type="entry name" value="Sin3-like"/>
</dbReference>
<dbReference type="GO" id="GO:0000122">
    <property type="term" value="P:negative regulation of transcription by RNA polymerase II"/>
    <property type="evidence" value="ECO:0007669"/>
    <property type="project" value="TreeGrafter"/>
</dbReference>
<dbReference type="EMBL" id="JTDY01000152">
    <property type="protein sequence ID" value="KOB78579.1"/>
    <property type="molecule type" value="Genomic_DNA"/>
</dbReference>
<protein>
    <submittedName>
        <fullName evidence="6">Sin3A</fullName>
    </submittedName>
</protein>
<dbReference type="Proteomes" id="UP000037510">
    <property type="component" value="Unassembled WGS sequence"/>
</dbReference>
<dbReference type="GO" id="GO:0070822">
    <property type="term" value="C:Sin3-type complex"/>
    <property type="evidence" value="ECO:0007669"/>
    <property type="project" value="TreeGrafter"/>
</dbReference>
<dbReference type="Pfam" id="PF02671">
    <property type="entry name" value="PAH"/>
    <property type="match status" value="1"/>
</dbReference>
<evidence type="ECO:0000313" key="7">
    <source>
        <dbReference type="Proteomes" id="UP000037510"/>
    </source>
</evidence>
<accession>A0A0L7LT64</accession>
<dbReference type="FunFam" id="1.20.1160.11:FF:000001">
    <property type="entry name" value="Paired amphipathic helix protein Sin3"/>
    <property type="match status" value="1"/>
</dbReference>
<evidence type="ECO:0000256" key="5">
    <source>
        <dbReference type="SAM" id="MobiDB-lite"/>
    </source>
</evidence>
<reference evidence="6 7" key="1">
    <citation type="journal article" date="2015" name="Genome Biol. Evol.">
        <title>The genome of winter moth (Operophtera brumata) provides a genomic perspective on sexual dimorphism and phenology.</title>
        <authorList>
            <person name="Derks M.F."/>
            <person name="Smit S."/>
            <person name="Salis L."/>
            <person name="Schijlen E."/>
            <person name="Bossers A."/>
            <person name="Mateman C."/>
            <person name="Pijl A.S."/>
            <person name="de Ridder D."/>
            <person name="Groenen M.A."/>
            <person name="Visser M.E."/>
            <person name="Megens H.J."/>
        </authorList>
    </citation>
    <scope>NUCLEOTIDE SEQUENCE [LARGE SCALE GENOMIC DNA]</scope>
    <source>
        <strain evidence="6">WM2013NL</strain>
        <tissue evidence="6">Head and thorax</tissue>
    </source>
</reference>
<comment type="subcellular location">
    <subcellularLocation>
        <location evidence="1 4">Nucleus</location>
    </subcellularLocation>
</comment>
<evidence type="ECO:0000256" key="1">
    <source>
        <dbReference type="ARBA" id="ARBA00004123"/>
    </source>
</evidence>
<evidence type="ECO:0000256" key="3">
    <source>
        <dbReference type="ARBA" id="ARBA00023242"/>
    </source>
</evidence>
<keyword evidence="7" id="KW-1185">Reference proteome</keyword>